<dbReference type="EMBL" id="FZOS01000010">
    <property type="protein sequence ID" value="SNS62413.1"/>
    <property type="molecule type" value="Genomic_DNA"/>
</dbReference>
<dbReference type="NCBIfam" id="NF047636">
    <property type="entry name" value="CC_3452_fam"/>
    <property type="match status" value="1"/>
</dbReference>
<accession>A0A239G1R2</accession>
<keyword evidence="1" id="KW-0732">Signal</keyword>
<dbReference type="OrthoDB" id="7594837at2"/>
<name>A0A239G1R2_9SPHN</name>
<proteinExistence type="predicted"/>
<evidence type="ECO:0000256" key="1">
    <source>
        <dbReference type="SAM" id="SignalP"/>
    </source>
</evidence>
<dbReference type="Proteomes" id="UP000198281">
    <property type="component" value="Unassembled WGS sequence"/>
</dbReference>
<reference evidence="3" key="1">
    <citation type="submission" date="2017-06" db="EMBL/GenBank/DDBJ databases">
        <authorList>
            <person name="Varghese N."/>
            <person name="Submissions S."/>
        </authorList>
    </citation>
    <scope>NUCLEOTIDE SEQUENCE [LARGE SCALE GENOMIC DNA]</scope>
    <source>
        <strain evidence="3">LNB2</strain>
    </source>
</reference>
<gene>
    <name evidence="2" type="ORF">SAMN06295912_110122</name>
</gene>
<sequence length="102" mass="10587">MLRVALLPMLSMLAVALPAQAETQQMYRAGLATPATATLIVKDTRWSCAGDSCAAVRTGTSPDGNVCAAVVRKFGPVTSFVAGAKTFDEAQLQKCNAAARQG</sequence>
<evidence type="ECO:0000313" key="2">
    <source>
        <dbReference type="EMBL" id="SNS62413.1"/>
    </source>
</evidence>
<organism evidence="2 3">
    <name type="scientific">Edaphosphingomonas laterariae</name>
    <dbReference type="NCBI Taxonomy" id="861865"/>
    <lineage>
        <taxon>Bacteria</taxon>
        <taxon>Pseudomonadati</taxon>
        <taxon>Pseudomonadota</taxon>
        <taxon>Alphaproteobacteria</taxon>
        <taxon>Sphingomonadales</taxon>
        <taxon>Rhizorhabdaceae</taxon>
        <taxon>Edaphosphingomonas</taxon>
    </lineage>
</organism>
<dbReference type="Pfam" id="PF26624">
    <property type="entry name" value="DUF8200"/>
    <property type="match status" value="1"/>
</dbReference>
<keyword evidence="3" id="KW-1185">Reference proteome</keyword>
<protein>
    <submittedName>
        <fullName evidence="2">Uncharacterized protein</fullName>
    </submittedName>
</protein>
<feature type="chain" id="PRO_5012534393" evidence="1">
    <location>
        <begin position="22"/>
        <end position="102"/>
    </location>
</feature>
<dbReference type="RefSeq" id="WP_089219713.1">
    <property type="nucleotide sequence ID" value="NZ_FZOS01000010.1"/>
</dbReference>
<dbReference type="InterPro" id="IPR058067">
    <property type="entry name" value="CC_3452-like"/>
</dbReference>
<evidence type="ECO:0000313" key="3">
    <source>
        <dbReference type="Proteomes" id="UP000198281"/>
    </source>
</evidence>
<feature type="signal peptide" evidence="1">
    <location>
        <begin position="1"/>
        <end position="21"/>
    </location>
</feature>
<dbReference type="InterPro" id="IPR058513">
    <property type="entry name" value="DUF8200"/>
</dbReference>
<dbReference type="AlphaFoldDB" id="A0A239G1R2"/>